<dbReference type="RefSeq" id="WP_265995216.1">
    <property type="nucleotide sequence ID" value="NZ_JAPJDN010000002.1"/>
</dbReference>
<dbReference type="Gene3D" id="3.40.50.720">
    <property type="entry name" value="NAD(P)-binding Rossmann-like Domain"/>
    <property type="match status" value="1"/>
</dbReference>
<dbReference type="InterPro" id="IPR002347">
    <property type="entry name" value="SDR_fam"/>
</dbReference>
<comment type="caution">
    <text evidence="2">The sequence shown here is derived from an EMBL/GenBank/DDBJ whole genome shotgun (WGS) entry which is preliminary data.</text>
</comment>
<name>A0ABT3SAG1_9MYCO</name>
<evidence type="ECO:0000313" key="2">
    <source>
        <dbReference type="EMBL" id="MCX2935857.1"/>
    </source>
</evidence>
<reference evidence="2 3" key="1">
    <citation type="submission" date="2022-11" db="EMBL/GenBank/DDBJ databases">
        <title>Mycobacterium sp. nov.</title>
        <authorList>
            <person name="Papic B."/>
            <person name="Spicic S."/>
            <person name="Duvnjak S."/>
        </authorList>
    </citation>
    <scope>NUCLEOTIDE SEQUENCE [LARGE SCALE GENOMIC DNA]</scope>
    <source>
        <strain evidence="2 3">CVI_P4</strain>
    </source>
</reference>
<proteinExistence type="inferred from homology"/>
<dbReference type="Pfam" id="PF00106">
    <property type="entry name" value="adh_short"/>
    <property type="match status" value="1"/>
</dbReference>
<gene>
    <name evidence="2" type="ORF">ORI27_04050</name>
</gene>
<sequence>MSCEYKHVVVTGASSGIGRATALQLAADGWHVYAGVRRTEDGESLRADAGPASSTAITPLMLDITKGDQITAAVDTVAEHVGAAGLDGLVDNAGIGVAWPMELLPLDDLRRQFEVNVIGQVAVTQGFLPLLRRAVGRIVVISSIGDLVTPPFGGPLAASKSAVRSLADGFRQELAPWGIRVVIIKPASIHTDGVDKLESDAAKVTSQFSAEGAALYRDAYTSMISAALANERRGSAPSVVAAVVAKALTKRRPRGTYLVGKDALVLAGLARLLPTPAFDAVRRKVFQLPPPRSQMSETAHTKVGR</sequence>
<evidence type="ECO:0000256" key="1">
    <source>
        <dbReference type="RuleBase" id="RU000363"/>
    </source>
</evidence>
<dbReference type="PANTHER" id="PTHR43313:SF1">
    <property type="entry name" value="3BETA-HYDROXYSTEROID DEHYDROGENASE DHS-16"/>
    <property type="match status" value="1"/>
</dbReference>
<comment type="similarity">
    <text evidence="1">Belongs to the short-chain dehydrogenases/reductases (SDR) family.</text>
</comment>
<protein>
    <submittedName>
        <fullName evidence="2">SDR family NAD(P)-dependent oxidoreductase</fullName>
    </submittedName>
</protein>
<dbReference type="PANTHER" id="PTHR43313">
    <property type="entry name" value="SHORT-CHAIN DEHYDROGENASE/REDUCTASE FAMILY 9C"/>
    <property type="match status" value="1"/>
</dbReference>
<dbReference type="Proteomes" id="UP001300745">
    <property type="component" value="Unassembled WGS sequence"/>
</dbReference>
<keyword evidence="3" id="KW-1185">Reference proteome</keyword>
<accession>A0ABT3SAG1</accession>
<dbReference type="PRINTS" id="PR00080">
    <property type="entry name" value="SDRFAMILY"/>
</dbReference>
<organism evidence="2 3">
    <name type="scientific">Mycobacterium pinniadriaticum</name>
    <dbReference type="NCBI Taxonomy" id="2994102"/>
    <lineage>
        <taxon>Bacteria</taxon>
        <taxon>Bacillati</taxon>
        <taxon>Actinomycetota</taxon>
        <taxon>Actinomycetes</taxon>
        <taxon>Mycobacteriales</taxon>
        <taxon>Mycobacteriaceae</taxon>
        <taxon>Mycobacterium</taxon>
    </lineage>
</organism>
<evidence type="ECO:0000313" key="3">
    <source>
        <dbReference type="Proteomes" id="UP001300745"/>
    </source>
</evidence>
<dbReference type="PRINTS" id="PR00081">
    <property type="entry name" value="GDHRDH"/>
</dbReference>
<dbReference type="EMBL" id="JAPJDO010000002">
    <property type="protein sequence ID" value="MCX2935857.1"/>
    <property type="molecule type" value="Genomic_DNA"/>
</dbReference>
<dbReference type="SUPFAM" id="SSF51735">
    <property type="entry name" value="NAD(P)-binding Rossmann-fold domains"/>
    <property type="match status" value="1"/>
</dbReference>
<dbReference type="InterPro" id="IPR036291">
    <property type="entry name" value="NAD(P)-bd_dom_sf"/>
</dbReference>